<dbReference type="PANTHER" id="PTHR12618">
    <property type="entry name" value="PHD AND RING FINGER DOMAIN-CONTAINING PROTEIN 1"/>
    <property type="match status" value="1"/>
</dbReference>
<keyword evidence="3" id="KW-0862">Zinc</keyword>
<dbReference type="Gene3D" id="3.30.40.10">
    <property type="entry name" value="Zinc/RING finger domain, C3HC4 (zinc finger)"/>
    <property type="match status" value="2"/>
</dbReference>
<dbReference type="InterPro" id="IPR019787">
    <property type="entry name" value="Znf_PHD-finger"/>
</dbReference>
<evidence type="ECO:0000256" key="2">
    <source>
        <dbReference type="ARBA" id="ARBA00022771"/>
    </source>
</evidence>
<dbReference type="PANTHER" id="PTHR12618:SF20">
    <property type="entry name" value="PHD AND RING FINGER DOMAIN-CONTAINING PROTEIN 1"/>
    <property type="match status" value="1"/>
</dbReference>
<dbReference type="SUPFAM" id="SSF57903">
    <property type="entry name" value="FYVE/PHD zinc finger"/>
    <property type="match status" value="1"/>
</dbReference>
<dbReference type="SUPFAM" id="SSF57850">
    <property type="entry name" value="RING/U-box"/>
    <property type="match status" value="1"/>
</dbReference>
<dbReference type="InterPro" id="IPR047157">
    <property type="entry name" value="PHRF1/Atg35"/>
</dbReference>
<feature type="region of interest" description="Disordered" evidence="5">
    <location>
        <begin position="16"/>
        <end position="37"/>
    </location>
</feature>
<keyword evidence="2 4" id="KW-0863">Zinc-finger</keyword>
<dbReference type="EMBL" id="KE721230">
    <property type="protein sequence ID" value="ERF71241.1"/>
    <property type="molecule type" value="Genomic_DNA"/>
</dbReference>
<feature type="region of interest" description="Disordered" evidence="5">
    <location>
        <begin position="302"/>
        <end position="327"/>
    </location>
</feature>
<dbReference type="InterPro" id="IPR001841">
    <property type="entry name" value="Znf_RING"/>
</dbReference>
<dbReference type="SMART" id="SM00249">
    <property type="entry name" value="PHD"/>
    <property type="match status" value="1"/>
</dbReference>
<dbReference type="PROSITE" id="PS50016">
    <property type="entry name" value="ZF_PHD_2"/>
    <property type="match status" value="1"/>
</dbReference>
<feature type="compositionally biased region" description="Low complexity" evidence="5">
    <location>
        <begin position="464"/>
        <end position="481"/>
    </location>
</feature>
<feature type="compositionally biased region" description="Low complexity" evidence="5">
    <location>
        <begin position="502"/>
        <end position="520"/>
    </location>
</feature>
<evidence type="ECO:0000256" key="1">
    <source>
        <dbReference type="ARBA" id="ARBA00022723"/>
    </source>
</evidence>
<keyword evidence="1" id="KW-0479">Metal-binding</keyword>
<dbReference type="AlphaFoldDB" id="U1GHG9"/>
<feature type="compositionally biased region" description="Basic residues" evidence="5">
    <location>
        <begin position="203"/>
        <end position="215"/>
    </location>
</feature>
<dbReference type="eggNOG" id="KOG0825">
    <property type="taxonomic scope" value="Eukaryota"/>
</dbReference>
<name>U1GHG9_ENDPU</name>
<evidence type="ECO:0000259" key="6">
    <source>
        <dbReference type="PROSITE" id="PS50016"/>
    </source>
</evidence>
<feature type="compositionally biased region" description="Polar residues" evidence="5">
    <location>
        <begin position="492"/>
        <end position="501"/>
    </location>
</feature>
<gene>
    <name evidence="8" type="ORF">EPUS_08159</name>
</gene>
<evidence type="ECO:0008006" key="10">
    <source>
        <dbReference type="Google" id="ProtNLM"/>
    </source>
</evidence>
<sequence length="661" mass="73672">MSGTCIVCLGDLGDGPTDSQGHNTPSAKSPIREGDAESVTTASLNPESANRNENNTELIAHLKPCGHNLHNDCLTPWVERANSCPICRARFYTVELSTKVGGEVIRTYDVQDRSQVADFDPSMFLEEIDDNNDTEPCQVCEEDDNEDVLMYCDQCNRLFHSYCVGLQEIPVGHWFCDDCRAQRDVNTRHPCPPRGTRSQSGPFRRRTRGQQRRFRSQNQATDASWTRVWQSVWDRLNLDLDFPDDEEAAATAIRRHRQHNDINRREHEAWQVRRRIAEMQGGGDSRFRDTEASLLDHQHTSAFQTARNHTSRTRHHPGTPEQETTEDQLAWEAFDQARQEEIDPEQSSNPNRRKRKSATASPAELQTDDYERVNKRSRTSRMHDAENASGSAASSRLRRPVPRRVSPLTSPLVAENNTPGPSFLQSLLKEVEDSSAPNNPRGGFYRQSPLNAPSPITISEHQSPRPSSPALSPSPSNHSSPRAMSATPPPTYSRSNSPTGLSSSIQPIFSSSDFYPSRSSPDPPSVLTNGRTSRIPAGGGWLAQPTRHPSPPLSRPRSSESSPTRPCLSFNAKSDVQKMVSSALKPYYHKKTISKDQYTTINRDISRKLYDQIGDFEALGIEGRAKWEKVAGDEVGKAIATLQDSSGVNQISGVEILKVAS</sequence>
<dbReference type="HOGENOM" id="CLU_026721_0_0_1"/>
<dbReference type="OrthoDB" id="8062037at2759"/>
<evidence type="ECO:0000259" key="7">
    <source>
        <dbReference type="PROSITE" id="PS50089"/>
    </source>
</evidence>
<feature type="domain" description="RING-type" evidence="7">
    <location>
        <begin position="5"/>
        <end position="88"/>
    </location>
</feature>
<evidence type="ECO:0000313" key="8">
    <source>
        <dbReference type="EMBL" id="ERF71241.1"/>
    </source>
</evidence>
<evidence type="ECO:0000313" key="9">
    <source>
        <dbReference type="Proteomes" id="UP000019373"/>
    </source>
</evidence>
<keyword evidence="9" id="KW-1185">Reference proteome</keyword>
<dbReference type="Pfam" id="PF00628">
    <property type="entry name" value="PHD"/>
    <property type="match status" value="1"/>
</dbReference>
<feature type="region of interest" description="Disordered" evidence="5">
    <location>
        <begin position="187"/>
        <end position="220"/>
    </location>
</feature>
<protein>
    <recommendedName>
        <fullName evidence="10">PHD and RING finger domain-containing protein</fullName>
    </recommendedName>
</protein>
<dbReference type="PROSITE" id="PS50089">
    <property type="entry name" value="ZF_RING_2"/>
    <property type="match status" value="1"/>
</dbReference>
<dbReference type="Proteomes" id="UP000019373">
    <property type="component" value="Unassembled WGS sequence"/>
</dbReference>
<proteinExistence type="predicted"/>
<dbReference type="Pfam" id="PF13639">
    <property type="entry name" value="zf-RING_2"/>
    <property type="match status" value="1"/>
</dbReference>
<dbReference type="SMART" id="SM00184">
    <property type="entry name" value="RING"/>
    <property type="match status" value="2"/>
</dbReference>
<feature type="region of interest" description="Disordered" evidence="5">
    <location>
        <begin position="433"/>
        <end position="569"/>
    </location>
</feature>
<feature type="domain" description="PHD-type" evidence="6">
    <location>
        <begin position="134"/>
        <end position="182"/>
    </location>
</feature>
<dbReference type="GO" id="GO:0008270">
    <property type="term" value="F:zinc ion binding"/>
    <property type="evidence" value="ECO:0007669"/>
    <property type="project" value="UniProtKB-KW"/>
</dbReference>
<dbReference type="InterPro" id="IPR013083">
    <property type="entry name" value="Znf_RING/FYVE/PHD"/>
</dbReference>
<feature type="region of interest" description="Disordered" evidence="5">
    <location>
        <begin position="339"/>
        <end position="403"/>
    </location>
</feature>
<evidence type="ECO:0000256" key="3">
    <source>
        <dbReference type="ARBA" id="ARBA00022833"/>
    </source>
</evidence>
<feature type="compositionally biased region" description="Low complexity" evidence="5">
    <location>
        <begin position="555"/>
        <end position="566"/>
    </location>
</feature>
<dbReference type="GeneID" id="19243010"/>
<dbReference type="InterPro" id="IPR011011">
    <property type="entry name" value="Znf_FYVE_PHD"/>
</dbReference>
<evidence type="ECO:0000256" key="5">
    <source>
        <dbReference type="SAM" id="MobiDB-lite"/>
    </source>
</evidence>
<feature type="compositionally biased region" description="Polar residues" evidence="5">
    <location>
        <begin position="448"/>
        <end position="461"/>
    </location>
</feature>
<dbReference type="InterPro" id="IPR001965">
    <property type="entry name" value="Znf_PHD"/>
</dbReference>
<dbReference type="RefSeq" id="XP_007803129.1">
    <property type="nucleotide sequence ID" value="XM_007804938.1"/>
</dbReference>
<organism evidence="8 9">
    <name type="scientific">Endocarpon pusillum (strain Z07020 / HMAS-L-300199)</name>
    <name type="common">Lichen-forming fungus</name>
    <dbReference type="NCBI Taxonomy" id="1263415"/>
    <lineage>
        <taxon>Eukaryota</taxon>
        <taxon>Fungi</taxon>
        <taxon>Dikarya</taxon>
        <taxon>Ascomycota</taxon>
        <taxon>Pezizomycotina</taxon>
        <taxon>Eurotiomycetes</taxon>
        <taxon>Chaetothyriomycetidae</taxon>
        <taxon>Verrucariales</taxon>
        <taxon>Verrucariaceae</taxon>
        <taxon>Endocarpon</taxon>
    </lineage>
</organism>
<reference evidence="9" key="1">
    <citation type="journal article" date="2014" name="BMC Genomics">
        <title>Genome characteristics reveal the impact of lichenization on lichen-forming fungus Endocarpon pusillum Hedwig (Verrucariales, Ascomycota).</title>
        <authorList>
            <person name="Wang Y.-Y."/>
            <person name="Liu B."/>
            <person name="Zhang X.-Y."/>
            <person name="Zhou Q.-M."/>
            <person name="Zhang T."/>
            <person name="Li H."/>
            <person name="Yu Y.-F."/>
            <person name="Zhang X.-L."/>
            <person name="Hao X.-Y."/>
            <person name="Wang M."/>
            <person name="Wang L."/>
            <person name="Wei J.-C."/>
        </authorList>
    </citation>
    <scope>NUCLEOTIDE SEQUENCE [LARGE SCALE GENOMIC DNA]</scope>
    <source>
        <strain evidence="9">Z07020 / HMAS-L-300199</strain>
    </source>
</reference>
<dbReference type="InterPro" id="IPR019786">
    <property type="entry name" value="Zinc_finger_PHD-type_CS"/>
</dbReference>
<feature type="compositionally biased region" description="Polar residues" evidence="5">
    <location>
        <begin position="17"/>
        <end position="27"/>
    </location>
</feature>
<accession>U1GHG9</accession>
<dbReference type="PROSITE" id="PS01359">
    <property type="entry name" value="ZF_PHD_1"/>
    <property type="match status" value="1"/>
</dbReference>
<dbReference type="OMA" id="GDWYCME"/>
<evidence type="ECO:0000256" key="4">
    <source>
        <dbReference type="PROSITE-ProRule" id="PRU00175"/>
    </source>
</evidence>